<proteinExistence type="predicted"/>
<accession>A0A8S4RZ00</accession>
<comment type="caution">
    <text evidence="1">The sequence shown here is derived from an EMBL/GenBank/DDBJ whole genome shotgun (WGS) entry which is preliminary data.</text>
</comment>
<reference evidence="1" key="1">
    <citation type="submission" date="2022-03" db="EMBL/GenBank/DDBJ databases">
        <authorList>
            <person name="Lindestad O."/>
        </authorList>
    </citation>
    <scope>NUCLEOTIDE SEQUENCE</scope>
</reference>
<dbReference type="AlphaFoldDB" id="A0A8S4RZ00"/>
<gene>
    <name evidence="1" type="primary">jg20437</name>
    <name evidence="1" type="ORF">PAEG_LOCUS18755</name>
</gene>
<organism evidence="1 2">
    <name type="scientific">Pararge aegeria aegeria</name>
    <dbReference type="NCBI Taxonomy" id="348720"/>
    <lineage>
        <taxon>Eukaryota</taxon>
        <taxon>Metazoa</taxon>
        <taxon>Ecdysozoa</taxon>
        <taxon>Arthropoda</taxon>
        <taxon>Hexapoda</taxon>
        <taxon>Insecta</taxon>
        <taxon>Pterygota</taxon>
        <taxon>Neoptera</taxon>
        <taxon>Endopterygota</taxon>
        <taxon>Lepidoptera</taxon>
        <taxon>Glossata</taxon>
        <taxon>Ditrysia</taxon>
        <taxon>Papilionoidea</taxon>
        <taxon>Nymphalidae</taxon>
        <taxon>Satyrinae</taxon>
        <taxon>Satyrini</taxon>
        <taxon>Parargina</taxon>
        <taxon>Pararge</taxon>
    </lineage>
</organism>
<evidence type="ECO:0000313" key="2">
    <source>
        <dbReference type="Proteomes" id="UP000838756"/>
    </source>
</evidence>
<sequence>MDGAVNHDKGCRGWCELKEPGVEPQRSSLSGGGGEFVLSGNYLNDLSDVVAYAFNKRNAPGLIPSETMKNNALFISTFETSSPSVFSDSTTGSEGRFHREDCSFTTLCLLCFVKDERRVACFQAALSLRNSSIV</sequence>
<dbReference type="Proteomes" id="UP000838756">
    <property type="component" value="Unassembled WGS sequence"/>
</dbReference>
<dbReference type="EMBL" id="CAKXAJ010025646">
    <property type="protein sequence ID" value="CAH2242436.1"/>
    <property type="molecule type" value="Genomic_DNA"/>
</dbReference>
<protein>
    <submittedName>
        <fullName evidence="1">Jg20437 protein</fullName>
    </submittedName>
</protein>
<name>A0A8S4RZ00_9NEOP</name>
<evidence type="ECO:0000313" key="1">
    <source>
        <dbReference type="EMBL" id="CAH2242436.1"/>
    </source>
</evidence>
<keyword evidence="2" id="KW-1185">Reference proteome</keyword>